<protein>
    <submittedName>
        <fullName evidence="2">AMP-binding protein</fullName>
    </submittedName>
</protein>
<feature type="domain" description="AMP-dependent synthetase/ligase" evidence="1">
    <location>
        <begin position="17"/>
        <end position="396"/>
    </location>
</feature>
<dbReference type="InterPro" id="IPR042099">
    <property type="entry name" value="ANL_N_sf"/>
</dbReference>
<dbReference type="SUPFAM" id="SSF56801">
    <property type="entry name" value="Acetyl-CoA synthetase-like"/>
    <property type="match status" value="1"/>
</dbReference>
<dbReference type="CDD" id="cd05910">
    <property type="entry name" value="FACL_like_1"/>
    <property type="match status" value="1"/>
</dbReference>
<name>A0AAW4KZU2_9BACT</name>
<dbReference type="PANTHER" id="PTHR43767:SF1">
    <property type="entry name" value="NONRIBOSOMAL PEPTIDE SYNTHASE PES1 (EUROFUNG)-RELATED"/>
    <property type="match status" value="1"/>
</dbReference>
<evidence type="ECO:0000313" key="2">
    <source>
        <dbReference type="EMBL" id="MBT0664309.1"/>
    </source>
</evidence>
<dbReference type="AlphaFoldDB" id="A0AAW4KZU2"/>
<dbReference type="NCBIfam" id="NF006754">
    <property type="entry name" value="PRK09274.1"/>
    <property type="match status" value="1"/>
</dbReference>
<proteinExistence type="predicted"/>
<dbReference type="PROSITE" id="PS00455">
    <property type="entry name" value="AMP_BINDING"/>
    <property type="match status" value="1"/>
</dbReference>
<dbReference type="RefSeq" id="WP_214171093.1">
    <property type="nucleotide sequence ID" value="NZ_JAHCVJ010000003.1"/>
</dbReference>
<dbReference type="Pfam" id="PF00501">
    <property type="entry name" value="AMP-binding"/>
    <property type="match status" value="1"/>
</dbReference>
<evidence type="ECO:0000259" key="1">
    <source>
        <dbReference type="Pfam" id="PF00501"/>
    </source>
</evidence>
<organism evidence="2 3">
    <name type="scientific">Geoanaerobacter pelophilus</name>
    <dbReference type="NCBI Taxonomy" id="60036"/>
    <lineage>
        <taxon>Bacteria</taxon>
        <taxon>Pseudomonadati</taxon>
        <taxon>Thermodesulfobacteriota</taxon>
        <taxon>Desulfuromonadia</taxon>
        <taxon>Geobacterales</taxon>
        <taxon>Geobacteraceae</taxon>
        <taxon>Geoanaerobacter</taxon>
    </lineage>
</organism>
<dbReference type="PANTHER" id="PTHR43767">
    <property type="entry name" value="LONG-CHAIN-FATTY-ACID--COA LIGASE"/>
    <property type="match status" value="1"/>
</dbReference>
<dbReference type="InterPro" id="IPR000873">
    <property type="entry name" value="AMP-dep_synth/lig_dom"/>
</dbReference>
<accession>A0AAW4KZU2</accession>
<dbReference type="Gene3D" id="3.40.50.12780">
    <property type="entry name" value="N-terminal domain of ligase-like"/>
    <property type="match status" value="1"/>
</dbReference>
<sequence>MPRSDIINIARPLTALAQSQPDTPAIVFPQENRTLTFRELDAESDRLAAGLSAIGIKRGVRTALLVPPSPELFALTFALFKSGAVPVFIDPGIGAKNMKGCLENAEPSAFIGVPKAHLARRLLGWGKATLQILVTVNGGKVWGGVPLDEIRRSVSDLSRFEPIATRRDETAAILFTSGSTGTPKGAVYSHGNFAAQVEALRQVYDITPGEIDLPTFPLFALFAPALGMTAIIPQMDFTRPGSVNPKRIIGPATRFKTTTMFGSPALLNRVGRYGKEKGLKLPALKRVISAGAPVSPAILERFSALLPDDAEIFTPYGATEALPVCSIGSREILGETRRITDAGGGVCVGRPVDGIRLEIIGISDEPIPTWDDSLRLPLEKIGEIIVQGPQVTSGYFNRPEADRLSKIADPATGGFFHRMGDLGGKDDQGRIWFCGRKAHRVETGYETLFTIPCEAVFNTHPAVFRSALVGVGAKGHQRPVICIELERGGKSSREQIRKELREIALAHLHTQGIDTFLFHPAFPVDIRHNAKIFREKLAVWAARKLK</sequence>
<gene>
    <name evidence="2" type="ORF">KI809_08345</name>
</gene>
<dbReference type="InterPro" id="IPR050237">
    <property type="entry name" value="ATP-dep_AMP-bd_enzyme"/>
</dbReference>
<dbReference type="EMBL" id="JAHCVJ010000003">
    <property type="protein sequence ID" value="MBT0664309.1"/>
    <property type="molecule type" value="Genomic_DNA"/>
</dbReference>
<keyword evidence="3" id="KW-1185">Reference proteome</keyword>
<dbReference type="InterPro" id="IPR020845">
    <property type="entry name" value="AMP-binding_CS"/>
</dbReference>
<dbReference type="Proteomes" id="UP000811899">
    <property type="component" value="Unassembled WGS sequence"/>
</dbReference>
<evidence type="ECO:0000313" key="3">
    <source>
        <dbReference type="Proteomes" id="UP000811899"/>
    </source>
</evidence>
<reference evidence="2 3" key="1">
    <citation type="submission" date="2021-05" db="EMBL/GenBank/DDBJ databases">
        <title>The draft genome of Geobacter pelophilus DSM 12255.</title>
        <authorList>
            <person name="Xu Z."/>
            <person name="Masuda Y."/>
            <person name="Itoh H."/>
            <person name="Senoo K."/>
        </authorList>
    </citation>
    <scope>NUCLEOTIDE SEQUENCE [LARGE SCALE GENOMIC DNA]</scope>
    <source>
        <strain evidence="2 3">DSM 12255</strain>
    </source>
</reference>
<comment type="caution">
    <text evidence="2">The sequence shown here is derived from an EMBL/GenBank/DDBJ whole genome shotgun (WGS) entry which is preliminary data.</text>
</comment>